<feature type="compositionally biased region" description="Basic and acidic residues" evidence="1">
    <location>
        <begin position="31"/>
        <end position="43"/>
    </location>
</feature>
<protein>
    <submittedName>
        <fullName evidence="2">Uncharacterized protein</fullName>
    </submittedName>
</protein>
<proteinExistence type="predicted"/>
<reference evidence="2 3" key="1">
    <citation type="submission" date="2013-08" db="EMBL/GenBank/DDBJ databases">
        <title>The genome sequence of Knoellia aerolata.</title>
        <authorList>
            <person name="Zhu W."/>
            <person name="Wang G."/>
        </authorList>
    </citation>
    <scope>NUCLEOTIDE SEQUENCE [LARGE SCALE GENOMIC DNA]</scope>
    <source>
        <strain evidence="2 3">DSM 18566</strain>
    </source>
</reference>
<evidence type="ECO:0000313" key="2">
    <source>
        <dbReference type="EMBL" id="KGN41687.1"/>
    </source>
</evidence>
<evidence type="ECO:0000313" key="3">
    <source>
        <dbReference type="Proteomes" id="UP000030013"/>
    </source>
</evidence>
<sequence>MNHHTSRLRPDGTTFPPVTPDPPPPPGYVDPLERLEGALERDPGGTGAGGTGAGDDEVSQARRRGRDPDDGSGT</sequence>
<keyword evidence="3" id="KW-1185">Reference proteome</keyword>
<feature type="region of interest" description="Disordered" evidence="1">
    <location>
        <begin position="1"/>
        <end position="74"/>
    </location>
</feature>
<dbReference type="EMBL" id="AVPL01000014">
    <property type="protein sequence ID" value="KGN41687.1"/>
    <property type="molecule type" value="Genomic_DNA"/>
</dbReference>
<organism evidence="2 3">
    <name type="scientific">Knoellia aerolata DSM 18566</name>
    <dbReference type="NCBI Taxonomy" id="1385519"/>
    <lineage>
        <taxon>Bacteria</taxon>
        <taxon>Bacillati</taxon>
        <taxon>Actinomycetota</taxon>
        <taxon>Actinomycetes</taxon>
        <taxon>Micrococcales</taxon>
        <taxon>Intrasporangiaceae</taxon>
        <taxon>Knoellia</taxon>
    </lineage>
</organism>
<gene>
    <name evidence="2" type="ORF">N801_06605</name>
</gene>
<dbReference type="AlphaFoldDB" id="A0A0A0K026"/>
<feature type="compositionally biased region" description="Gly residues" evidence="1">
    <location>
        <begin position="44"/>
        <end position="53"/>
    </location>
</feature>
<accession>A0A0A0K026</accession>
<comment type="caution">
    <text evidence="2">The sequence shown here is derived from an EMBL/GenBank/DDBJ whole genome shotgun (WGS) entry which is preliminary data.</text>
</comment>
<dbReference type="STRING" id="1385519.N801_06605"/>
<evidence type="ECO:0000256" key="1">
    <source>
        <dbReference type="SAM" id="MobiDB-lite"/>
    </source>
</evidence>
<feature type="compositionally biased region" description="Pro residues" evidence="1">
    <location>
        <begin position="17"/>
        <end position="28"/>
    </location>
</feature>
<name>A0A0A0K026_9MICO</name>
<dbReference type="RefSeq" id="WP_035935718.1">
    <property type="nucleotide sequence ID" value="NZ_AVPL01000014.1"/>
</dbReference>
<dbReference type="Proteomes" id="UP000030013">
    <property type="component" value="Unassembled WGS sequence"/>
</dbReference>